<organism evidence="1 2">
    <name type="scientific">Botryobasidium botryosum (strain FD-172 SS1)</name>
    <dbReference type="NCBI Taxonomy" id="930990"/>
    <lineage>
        <taxon>Eukaryota</taxon>
        <taxon>Fungi</taxon>
        <taxon>Dikarya</taxon>
        <taxon>Basidiomycota</taxon>
        <taxon>Agaricomycotina</taxon>
        <taxon>Agaricomycetes</taxon>
        <taxon>Cantharellales</taxon>
        <taxon>Botryobasidiaceae</taxon>
        <taxon>Botryobasidium</taxon>
    </lineage>
</organism>
<evidence type="ECO:0000313" key="2">
    <source>
        <dbReference type="Proteomes" id="UP000027195"/>
    </source>
</evidence>
<evidence type="ECO:0000313" key="1">
    <source>
        <dbReference type="EMBL" id="KDQ10713.1"/>
    </source>
</evidence>
<dbReference type="EMBL" id="KL198065">
    <property type="protein sequence ID" value="KDQ10713.1"/>
    <property type="molecule type" value="Genomic_DNA"/>
</dbReference>
<reference evidence="2" key="1">
    <citation type="journal article" date="2014" name="Proc. Natl. Acad. Sci. U.S.A.">
        <title>Extensive sampling of basidiomycete genomes demonstrates inadequacy of the white-rot/brown-rot paradigm for wood decay fungi.</title>
        <authorList>
            <person name="Riley R."/>
            <person name="Salamov A.A."/>
            <person name="Brown D.W."/>
            <person name="Nagy L.G."/>
            <person name="Floudas D."/>
            <person name="Held B.W."/>
            <person name="Levasseur A."/>
            <person name="Lombard V."/>
            <person name="Morin E."/>
            <person name="Otillar R."/>
            <person name="Lindquist E.A."/>
            <person name="Sun H."/>
            <person name="LaButti K.M."/>
            <person name="Schmutz J."/>
            <person name="Jabbour D."/>
            <person name="Luo H."/>
            <person name="Baker S.E."/>
            <person name="Pisabarro A.G."/>
            <person name="Walton J.D."/>
            <person name="Blanchette R.A."/>
            <person name="Henrissat B."/>
            <person name="Martin F."/>
            <person name="Cullen D."/>
            <person name="Hibbett D.S."/>
            <person name="Grigoriev I.V."/>
        </authorList>
    </citation>
    <scope>NUCLEOTIDE SEQUENCE [LARGE SCALE GENOMIC DNA]</scope>
    <source>
        <strain evidence="2">FD-172 SS1</strain>
    </source>
</reference>
<dbReference type="AlphaFoldDB" id="A0A067M4L4"/>
<dbReference type="Proteomes" id="UP000027195">
    <property type="component" value="Unassembled WGS sequence"/>
</dbReference>
<protein>
    <submittedName>
        <fullName evidence="1">Uncharacterized protein</fullName>
    </submittedName>
</protein>
<sequence length="72" mass="8166">MRLILWIAGSQKTLGDLLARRFGKIPARRQKSRIHDTQRSPTKPAPNSLMKQLLVLSELTKYGVGLLQLQVK</sequence>
<gene>
    <name evidence="1" type="ORF">BOTBODRAFT_488598</name>
</gene>
<dbReference type="HOGENOM" id="CLU_2721882_0_0_1"/>
<keyword evidence="2" id="KW-1185">Reference proteome</keyword>
<accession>A0A067M4L4</accession>
<name>A0A067M4L4_BOTB1</name>
<dbReference type="InParanoid" id="A0A067M4L4"/>
<proteinExistence type="predicted"/>